<proteinExistence type="inferred from homology"/>
<dbReference type="RefSeq" id="WP_263608678.1">
    <property type="nucleotide sequence ID" value="NZ_JAOVQM010000005.1"/>
</dbReference>
<reference evidence="5" key="1">
    <citation type="submission" date="2022-09" db="EMBL/GenBank/DDBJ databases">
        <title>Novel Mycoplasma species identified in domestic and wild animals.</title>
        <authorList>
            <person name="Volokhov D.V."/>
            <person name="Furtak V.A."/>
            <person name="Zagorodnyaya T.A."/>
        </authorList>
    </citation>
    <scope>NUCLEOTIDE SEQUENCE</scope>
    <source>
        <strain evidence="5">Oakley</strain>
    </source>
</reference>
<evidence type="ECO:0000256" key="1">
    <source>
        <dbReference type="ARBA" id="ARBA00005336"/>
    </source>
</evidence>
<organism evidence="5 6">
    <name type="scientific">Paracholeplasma manati</name>
    <dbReference type="NCBI Taxonomy" id="591373"/>
    <lineage>
        <taxon>Bacteria</taxon>
        <taxon>Bacillati</taxon>
        <taxon>Mycoplasmatota</taxon>
        <taxon>Mollicutes</taxon>
        <taxon>Acholeplasmatales</taxon>
        <taxon>Acholeplasmataceae</taxon>
        <taxon>Paracholeplasma</taxon>
    </lineage>
</organism>
<dbReference type="Gene3D" id="3.20.20.300">
    <property type="entry name" value="Glycoside hydrolase, family 3, N-terminal domain"/>
    <property type="match status" value="1"/>
</dbReference>
<dbReference type="SUPFAM" id="SSF51445">
    <property type="entry name" value="(Trans)glycosidases"/>
    <property type="match status" value="1"/>
</dbReference>
<dbReference type="EMBL" id="JAOVQM010000005">
    <property type="protein sequence ID" value="MCV2232491.1"/>
    <property type="molecule type" value="Genomic_DNA"/>
</dbReference>
<dbReference type="InterPro" id="IPR036962">
    <property type="entry name" value="Glyco_hydro_3_N_sf"/>
</dbReference>
<keyword evidence="6" id="KW-1185">Reference proteome</keyword>
<sequence>MTYDINKLSLEEKIGQLFMFGIQKDHLDEVTKEMIVKYKLGNVILFARNCISPEQLFQLNQSLQLEATKHLRVPMFISIDQEGGMVTRIFNGATFFPGAMTIAATDDVEYALKNGTYMAEELDALGINMNLAPILDVNNNPKNPVIGVRSFSDDPHKVSQFSEAFFKGQQTKILSTGKHFPGHGDTHLDSHLALPKVDYDLDRLEAIELVPFRNAIQKGIHALMTSHIDFPVFSEQGLPATLSKKCLTEFLRNDLGFEGLIVTDGMEMKAVQDAYGTVEASLMAVQAGANLVCICHSYEYQIQAFERFKQAVLTNELPMSVLDERVSRVLKYKTLINTHIINQTYLGIESVVVNEMHKAYALETVRRAATLVKGDIYQPKGKTLFIGVSPQVTSGADDTEGNYLITKQIKASLPDIGRYLMPVNPSDEVIQDVVKKAKGYDQIVVTTYNGNIYQQQLALIDQLQALSKEVYVVSMRNPYDLHFNPNIKNYVCLYEYTPNSMTILIEYLKGQLTLKGRLPIHG</sequence>
<name>A0ABT2Y6X5_9MOLU</name>
<accession>A0ABT2Y6X5</accession>
<dbReference type="GO" id="GO:0004563">
    <property type="term" value="F:beta-N-acetylhexosaminidase activity"/>
    <property type="evidence" value="ECO:0007669"/>
    <property type="project" value="UniProtKB-EC"/>
</dbReference>
<dbReference type="PANTHER" id="PTHR30480">
    <property type="entry name" value="BETA-HEXOSAMINIDASE-RELATED"/>
    <property type="match status" value="1"/>
</dbReference>
<dbReference type="PRINTS" id="PR00133">
    <property type="entry name" value="GLHYDRLASE3"/>
</dbReference>
<dbReference type="NCBIfam" id="NF003740">
    <property type="entry name" value="PRK05337.1"/>
    <property type="match status" value="1"/>
</dbReference>
<evidence type="ECO:0000256" key="2">
    <source>
        <dbReference type="ARBA" id="ARBA00022801"/>
    </source>
</evidence>
<dbReference type="Gene3D" id="3.40.50.1700">
    <property type="entry name" value="Glycoside hydrolase family 3 C-terminal domain"/>
    <property type="match status" value="1"/>
</dbReference>
<keyword evidence="2 5" id="KW-0378">Hydrolase</keyword>
<dbReference type="EC" id="3.2.1.52" evidence="5"/>
<dbReference type="InterPro" id="IPR017853">
    <property type="entry name" value="GH"/>
</dbReference>
<gene>
    <name evidence="5" type="primary">nagZ</name>
    <name evidence="5" type="ORF">N7548_06595</name>
</gene>
<evidence type="ECO:0000313" key="6">
    <source>
        <dbReference type="Proteomes" id="UP001177160"/>
    </source>
</evidence>
<evidence type="ECO:0000259" key="4">
    <source>
        <dbReference type="Pfam" id="PF00933"/>
    </source>
</evidence>
<keyword evidence="3 5" id="KW-0326">Glycosidase</keyword>
<comment type="similarity">
    <text evidence="1">Belongs to the glycosyl hydrolase 3 family.</text>
</comment>
<dbReference type="InterPro" id="IPR001764">
    <property type="entry name" value="Glyco_hydro_3_N"/>
</dbReference>
<comment type="caution">
    <text evidence="5">The sequence shown here is derived from an EMBL/GenBank/DDBJ whole genome shotgun (WGS) entry which is preliminary data.</text>
</comment>
<evidence type="ECO:0000256" key="3">
    <source>
        <dbReference type="ARBA" id="ARBA00023295"/>
    </source>
</evidence>
<dbReference type="Pfam" id="PF00933">
    <property type="entry name" value="Glyco_hydro_3"/>
    <property type="match status" value="1"/>
</dbReference>
<dbReference type="InterPro" id="IPR036881">
    <property type="entry name" value="Glyco_hydro_3_C_sf"/>
</dbReference>
<dbReference type="Proteomes" id="UP001177160">
    <property type="component" value="Unassembled WGS sequence"/>
</dbReference>
<dbReference type="InterPro" id="IPR050226">
    <property type="entry name" value="NagZ_Beta-hexosaminidase"/>
</dbReference>
<dbReference type="PANTHER" id="PTHR30480:SF16">
    <property type="entry name" value="GLYCOSIDE HYDROLASE FAMILY 3 DOMAIN PROTEIN"/>
    <property type="match status" value="1"/>
</dbReference>
<feature type="domain" description="Glycoside hydrolase family 3 N-terminal" evidence="4">
    <location>
        <begin position="10"/>
        <end position="331"/>
    </location>
</feature>
<evidence type="ECO:0000313" key="5">
    <source>
        <dbReference type="EMBL" id="MCV2232491.1"/>
    </source>
</evidence>
<protein>
    <submittedName>
        <fullName evidence="5">Beta-N-acetylhexosaminidase</fullName>
        <ecNumber evidence="5">3.2.1.52</ecNumber>
    </submittedName>
</protein>